<dbReference type="Proteomes" id="UP001500540">
    <property type="component" value="Unassembled WGS sequence"/>
</dbReference>
<comment type="caution">
    <text evidence="2">The sequence shown here is derived from an EMBL/GenBank/DDBJ whole genome shotgun (WGS) entry which is preliminary data.</text>
</comment>
<organism evidence="2 3">
    <name type="scientific">Microbacterium kribbense</name>
    <dbReference type="NCBI Taxonomy" id="433645"/>
    <lineage>
        <taxon>Bacteria</taxon>
        <taxon>Bacillati</taxon>
        <taxon>Actinomycetota</taxon>
        <taxon>Actinomycetes</taxon>
        <taxon>Micrococcales</taxon>
        <taxon>Microbacteriaceae</taxon>
        <taxon>Microbacterium</taxon>
    </lineage>
</organism>
<feature type="compositionally biased region" description="Basic residues" evidence="1">
    <location>
        <begin position="328"/>
        <end position="339"/>
    </location>
</feature>
<feature type="compositionally biased region" description="Basic residues" evidence="1">
    <location>
        <begin position="294"/>
        <end position="305"/>
    </location>
</feature>
<accession>A0ABP7GEX5</accession>
<name>A0ABP7GEX5_9MICO</name>
<dbReference type="EMBL" id="BAABAF010000003">
    <property type="protein sequence ID" value="GAA3760435.1"/>
    <property type="molecule type" value="Genomic_DNA"/>
</dbReference>
<evidence type="ECO:0008006" key="4">
    <source>
        <dbReference type="Google" id="ProtNLM"/>
    </source>
</evidence>
<dbReference type="InterPro" id="IPR009045">
    <property type="entry name" value="Zn_M74/Hedgehog-like"/>
</dbReference>
<evidence type="ECO:0000313" key="2">
    <source>
        <dbReference type="EMBL" id="GAA3760435.1"/>
    </source>
</evidence>
<evidence type="ECO:0000256" key="1">
    <source>
        <dbReference type="SAM" id="MobiDB-lite"/>
    </source>
</evidence>
<gene>
    <name evidence="2" type="ORF">GCM10022240_11370</name>
</gene>
<sequence>MVNYRYEFIDRQRVERNVAARFVKWRADFTAETGLSLSISSGVRTAREQRSGYLRYLAGQSGGVKWAKPSESSHCEVGPSGPRALDIRDSGADAGVTVKGSTRWQIAVRLGGKHGFTWGGWGVPDYEGWHFENHAITVGVYQDMPAAPAPVPGIARPAAMLAWRWTGIQRMLKGTGRYAGRIDNDPGVNTVRGLQSFLNAAGYARRAIGAELPVDGALDATTCKAVQQWLTQKWGYAGPIDAAPGTGTKAAWGRAEAANGRAFAAVSRSAGARMPRPPGLFDEDGSASAAWVRQPRRWRRPRPRPGHLTGGPGRVRAPHDTGAPASGRPRHPSLTRRRA</sequence>
<dbReference type="RefSeq" id="WP_344781436.1">
    <property type="nucleotide sequence ID" value="NZ_BAABAF010000003.1"/>
</dbReference>
<evidence type="ECO:0000313" key="3">
    <source>
        <dbReference type="Proteomes" id="UP001500540"/>
    </source>
</evidence>
<feature type="region of interest" description="Disordered" evidence="1">
    <location>
        <begin position="267"/>
        <end position="339"/>
    </location>
</feature>
<dbReference type="SUPFAM" id="SSF55166">
    <property type="entry name" value="Hedgehog/DD-peptidase"/>
    <property type="match status" value="1"/>
</dbReference>
<proteinExistence type="predicted"/>
<dbReference type="Gene3D" id="3.30.1380.10">
    <property type="match status" value="1"/>
</dbReference>
<reference evidence="3" key="1">
    <citation type="journal article" date="2019" name="Int. J. Syst. Evol. Microbiol.">
        <title>The Global Catalogue of Microorganisms (GCM) 10K type strain sequencing project: providing services to taxonomists for standard genome sequencing and annotation.</title>
        <authorList>
            <consortium name="The Broad Institute Genomics Platform"/>
            <consortium name="The Broad Institute Genome Sequencing Center for Infectious Disease"/>
            <person name="Wu L."/>
            <person name="Ma J."/>
        </authorList>
    </citation>
    <scope>NUCLEOTIDE SEQUENCE [LARGE SCALE GENOMIC DNA]</scope>
    <source>
        <strain evidence="3">JCM 16950</strain>
    </source>
</reference>
<protein>
    <recommendedName>
        <fullName evidence="4">Peptidase M15C domain-containing protein</fullName>
    </recommendedName>
</protein>
<keyword evidence="3" id="KW-1185">Reference proteome</keyword>